<reference evidence="1" key="1">
    <citation type="submission" date="2020-04" db="EMBL/GenBank/DDBJ databases">
        <authorList>
            <person name="Chiriac C."/>
            <person name="Salcher M."/>
            <person name="Ghai R."/>
            <person name="Kavagutti S V."/>
        </authorList>
    </citation>
    <scope>NUCLEOTIDE SEQUENCE</scope>
</reference>
<dbReference type="EMBL" id="LR796252">
    <property type="protein sequence ID" value="CAB4131735.1"/>
    <property type="molecule type" value="Genomic_DNA"/>
</dbReference>
<sequence>MARKRSDGSKMLPCHKCCPAGTDGMGRYHKAGKVAHDYTAEDWSAEPTVWGWKCWNCGHFKKPRAQQQRTSYDYATKEAITDAKLSIPLAAAFHCFNPNGLYAKWKAVADKVGDWVDANPDKPNGVLLVYGSLNDFPRKRLFELLDKKAKATRIDFSVTVSMVRDDIARAEAWLAEKEA</sequence>
<evidence type="ECO:0000313" key="1">
    <source>
        <dbReference type="EMBL" id="CAB4131735.1"/>
    </source>
</evidence>
<protein>
    <submittedName>
        <fullName evidence="1">Uncharacterized protein</fullName>
    </submittedName>
</protein>
<name>A0A6J5LCE0_9CAUD</name>
<accession>A0A6J5LCE0</accession>
<gene>
    <name evidence="1" type="ORF">UFOVP131_6</name>
</gene>
<proteinExistence type="predicted"/>
<organism evidence="1">
    <name type="scientific">uncultured Caudovirales phage</name>
    <dbReference type="NCBI Taxonomy" id="2100421"/>
    <lineage>
        <taxon>Viruses</taxon>
        <taxon>Duplodnaviria</taxon>
        <taxon>Heunggongvirae</taxon>
        <taxon>Uroviricota</taxon>
        <taxon>Caudoviricetes</taxon>
        <taxon>Peduoviridae</taxon>
        <taxon>Maltschvirus</taxon>
        <taxon>Maltschvirus maltsch</taxon>
    </lineage>
</organism>